<evidence type="ECO:0000313" key="2">
    <source>
        <dbReference type="Proteomes" id="UP000594014"/>
    </source>
</evidence>
<dbReference type="Proteomes" id="UP000594014">
    <property type="component" value="Chromosome"/>
</dbReference>
<reference evidence="1" key="1">
    <citation type="submission" date="2019-08" db="EMBL/GenBank/DDBJ databases">
        <title>Genome sequence of Clostridiales bacterium MT110.</title>
        <authorList>
            <person name="Cao J."/>
        </authorList>
    </citation>
    <scope>NUCLEOTIDE SEQUENCE</scope>
    <source>
        <strain evidence="1">MT110</strain>
    </source>
</reference>
<organism evidence="1 2">
    <name type="scientific">Anoxybacterium hadale</name>
    <dbReference type="NCBI Taxonomy" id="3408580"/>
    <lineage>
        <taxon>Bacteria</taxon>
        <taxon>Bacillati</taxon>
        <taxon>Bacillota</taxon>
        <taxon>Clostridia</taxon>
        <taxon>Peptostreptococcales</taxon>
        <taxon>Anaerovoracaceae</taxon>
        <taxon>Anoxybacterium</taxon>
    </lineage>
</organism>
<keyword evidence="2" id="KW-1185">Reference proteome</keyword>
<accession>A0ACD1A8E2</accession>
<gene>
    <name evidence="1" type="ORF">FRZ06_04360</name>
</gene>
<name>A0ACD1A8E2_9FIRM</name>
<sequence>MISCEHEETLKFKGKDEYDVSIIRGRRMKKKLAILLVLVLLLSTLAGCGGGNGSGGDSESAEPFKVGAIYPLSGANALLGSQCLAAVKIAVDIVNANGGVQGRQVQLVSADAPDPTAATTEAGRLVDQQGVQVIFGSLASGNALAIAGVTEKSGVTLVESGGIADALTDSGFKNVFRILDKGGLRGAAGVTYTADVIAPMLNIAPKDLRVAIIHEESSYGTSVADGAENKIKELGLNLVAREHYNSTITDMSALVLKLKEAKPDVLFTVNYINDAILLVDTLKQYDAIPKVLMGCGAGTTDPNFAATIGADSDGFFCTDMPTNLPLDVFTDEAMKNVVSEFRERFRKEFPDMNNVSVAAEAAFAGSYTFMNNILPNAKTLDAAGIREAALTTKLDMTTLGFGWDLGDDGQNYAASANINQWQGGKVVTVSPDKLKNGEVINVPLPIAGQ</sequence>
<dbReference type="EMBL" id="CP042469">
    <property type="protein sequence ID" value="QOX62632.1"/>
    <property type="molecule type" value="Genomic_DNA"/>
</dbReference>
<proteinExistence type="predicted"/>
<evidence type="ECO:0000313" key="1">
    <source>
        <dbReference type="EMBL" id="QOX62632.1"/>
    </source>
</evidence>
<protein>
    <submittedName>
        <fullName evidence="1">ABC transporter substrate-binding protein</fullName>
    </submittedName>
</protein>